<feature type="compositionally biased region" description="Acidic residues" evidence="1">
    <location>
        <begin position="40"/>
        <end position="70"/>
    </location>
</feature>
<dbReference type="AlphaFoldDB" id="S7RUJ7"/>
<dbReference type="GO" id="GO:0003676">
    <property type="term" value="F:nucleic acid binding"/>
    <property type="evidence" value="ECO:0007669"/>
    <property type="project" value="UniProtKB-UniRule"/>
</dbReference>
<protein>
    <recommendedName>
        <fullName evidence="6">Protein SQS1</fullName>
    </recommendedName>
</protein>
<feature type="region of interest" description="Disordered" evidence="1">
    <location>
        <begin position="16"/>
        <end position="126"/>
    </location>
</feature>
<dbReference type="GeneID" id="19299199"/>
<dbReference type="STRING" id="670483.S7RUJ7"/>
<dbReference type="InterPro" id="IPR000467">
    <property type="entry name" value="G_patch_dom"/>
</dbReference>
<feature type="domain" description="R3H" evidence="3">
    <location>
        <begin position="270"/>
        <end position="334"/>
    </location>
</feature>
<reference evidence="4 5" key="1">
    <citation type="journal article" date="2012" name="Science">
        <title>The Paleozoic origin of enzymatic lignin decomposition reconstructed from 31 fungal genomes.</title>
        <authorList>
            <person name="Floudas D."/>
            <person name="Binder M."/>
            <person name="Riley R."/>
            <person name="Barry K."/>
            <person name="Blanchette R.A."/>
            <person name="Henrissat B."/>
            <person name="Martinez A.T."/>
            <person name="Otillar R."/>
            <person name="Spatafora J.W."/>
            <person name="Yadav J.S."/>
            <person name="Aerts A."/>
            <person name="Benoit I."/>
            <person name="Boyd A."/>
            <person name="Carlson A."/>
            <person name="Copeland A."/>
            <person name="Coutinho P.M."/>
            <person name="de Vries R.P."/>
            <person name="Ferreira P."/>
            <person name="Findley K."/>
            <person name="Foster B."/>
            <person name="Gaskell J."/>
            <person name="Glotzer D."/>
            <person name="Gorecki P."/>
            <person name="Heitman J."/>
            <person name="Hesse C."/>
            <person name="Hori C."/>
            <person name="Igarashi K."/>
            <person name="Jurgens J.A."/>
            <person name="Kallen N."/>
            <person name="Kersten P."/>
            <person name="Kohler A."/>
            <person name="Kuees U."/>
            <person name="Kumar T.K.A."/>
            <person name="Kuo A."/>
            <person name="LaButti K."/>
            <person name="Larrondo L.F."/>
            <person name="Lindquist E."/>
            <person name="Ling A."/>
            <person name="Lombard V."/>
            <person name="Lucas S."/>
            <person name="Lundell T."/>
            <person name="Martin R."/>
            <person name="McLaughlin D.J."/>
            <person name="Morgenstern I."/>
            <person name="Morin E."/>
            <person name="Murat C."/>
            <person name="Nagy L.G."/>
            <person name="Nolan M."/>
            <person name="Ohm R.A."/>
            <person name="Patyshakuliyeva A."/>
            <person name="Rokas A."/>
            <person name="Ruiz-Duenas F.J."/>
            <person name="Sabat G."/>
            <person name="Salamov A."/>
            <person name="Samejima M."/>
            <person name="Schmutz J."/>
            <person name="Slot J.C."/>
            <person name="St John F."/>
            <person name="Stenlid J."/>
            <person name="Sun H."/>
            <person name="Sun S."/>
            <person name="Syed K."/>
            <person name="Tsang A."/>
            <person name="Wiebenga A."/>
            <person name="Young D."/>
            <person name="Pisabarro A."/>
            <person name="Eastwood D.C."/>
            <person name="Martin F."/>
            <person name="Cullen D."/>
            <person name="Grigoriev I.V."/>
            <person name="Hibbett D.S."/>
        </authorList>
    </citation>
    <scope>NUCLEOTIDE SEQUENCE [LARGE SCALE GENOMIC DNA]</scope>
    <source>
        <strain evidence="4 5">ATCC 11539</strain>
    </source>
</reference>
<dbReference type="OMA" id="GHRTRDD"/>
<dbReference type="Pfam" id="PF01424">
    <property type="entry name" value="R3H"/>
    <property type="match status" value="1"/>
</dbReference>
<dbReference type="HOGENOM" id="CLU_642600_0_0_1"/>
<evidence type="ECO:0008006" key="6">
    <source>
        <dbReference type="Google" id="ProtNLM"/>
    </source>
</evidence>
<proteinExistence type="predicted"/>
<dbReference type="SMART" id="SM00443">
    <property type="entry name" value="G_patch"/>
    <property type="match status" value="1"/>
</dbReference>
<dbReference type="SUPFAM" id="SSF82708">
    <property type="entry name" value="R3H domain"/>
    <property type="match status" value="1"/>
</dbReference>
<dbReference type="OrthoDB" id="21470at2759"/>
<dbReference type="InterPro" id="IPR001374">
    <property type="entry name" value="R3H_dom"/>
</dbReference>
<dbReference type="Proteomes" id="UP000030669">
    <property type="component" value="Unassembled WGS sequence"/>
</dbReference>
<dbReference type="SMART" id="SM00393">
    <property type="entry name" value="R3H"/>
    <property type="match status" value="1"/>
</dbReference>
<name>S7RUJ7_GLOTA</name>
<evidence type="ECO:0000256" key="1">
    <source>
        <dbReference type="SAM" id="MobiDB-lite"/>
    </source>
</evidence>
<feature type="region of interest" description="Disordered" evidence="1">
    <location>
        <begin position="195"/>
        <end position="219"/>
    </location>
</feature>
<dbReference type="Gene3D" id="3.30.1370.50">
    <property type="entry name" value="R3H-like domain"/>
    <property type="match status" value="1"/>
</dbReference>
<evidence type="ECO:0000313" key="5">
    <source>
        <dbReference type="Proteomes" id="UP000030669"/>
    </source>
</evidence>
<dbReference type="EMBL" id="KB469299">
    <property type="protein sequence ID" value="EPQ56874.1"/>
    <property type="molecule type" value="Genomic_DNA"/>
</dbReference>
<dbReference type="InterPro" id="IPR051189">
    <property type="entry name" value="Splicing_assoc_domain"/>
</dbReference>
<sequence>MAVDADVDLSVMQRFVESMGPKNVHMSAGDLEDMERIQAEDEQEDEVSSEEEDEEGDEDEEEELVFDEEERVLIAEEGAGPPSDDDEDEDDDDDDDSDVDESPRRGFQARLERLRNASKGKQVAKDPLSMLDTLSDDDVSVEYAPWSDDDDLVAAVQDFIDGNEDILNGRSNRKERNKLFRAIQQGTFDELEEFAPAKRRKDKGKDLPPELQDQWQRDRAKKAEYKRQREHARIEAAADPLARKKGGKKGRKTMRAAARLDPSIEVPNRVVNMVSLERQIRRFIADIGGSQSMALPPCDKGTRKIVHELAGAFNLTSKSKGSGADRYTTLIKTTKTGVYINEKKVTRIMRRFKSDYGGAGDGWGTPGGKGRRVPAALPKHREGDEVGKAAPKIDSTNVGFRMLAGMGWSDGDRIGLSGGLEAPLAAVYKKTKLGLGATL</sequence>
<feature type="compositionally biased region" description="Acidic residues" evidence="1">
    <location>
        <begin position="83"/>
        <end position="100"/>
    </location>
</feature>
<dbReference type="PANTHER" id="PTHR14195">
    <property type="entry name" value="G PATCH DOMAIN CONTAINING PROTEIN 2"/>
    <property type="match status" value="1"/>
</dbReference>
<dbReference type="PROSITE" id="PS50174">
    <property type="entry name" value="G_PATCH"/>
    <property type="match status" value="1"/>
</dbReference>
<gene>
    <name evidence="4" type="ORF">GLOTRDRAFT_110330</name>
</gene>
<keyword evidence="5" id="KW-1185">Reference proteome</keyword>
<evidence type="ECO:0000313" key="4">
    <source>
        <dbReference type="EMBL" id="EPQ56874.1"/>
    </source>
</evidence>
<feature type="domain" description="G-patch" evidence="2">
    <location>
        <begin position="395"/>
        <end position="439"/>
    </location>
</feature>
<dbReference type="KEGG" id="gtr:GLOTRDRAFT_110330"/>
<dbReference type="PROSITE" id="PS51061">
    <property type="entry name" value="R3H"/>
    <property type="match status" value="1"/>
</dbReference>
<dbReference type="InterPro" id="IPR036867">
    <property type="entry name" value="R3H_dom_sf"/>
</dbReference>
<dbReference type="RefSeq" id="XP_007864070.1">
    <property type="nucleotide sequence ID" value="XM_007865879.1"/>
</dbReference>
<organism evidence="4 5">
    <name type="scientific">Gloeophyllum trabeum (strain ATCC 11539 / FP-39264 / Madison 617)</name>
    <name type="common">Brown rot fungus</name>
    <dbReference type="NCBI Taxonomy" id="670483"/>
    <lineage>
        <taxon>Eukaryota</taxon>
        <taxon>Fungi</taxon>
        <taxon>Dikarya</taxon>
        <taxon>Basidiomycota</taxon>
        <taxon>Agaricomycotina</taxon>
        <taxon>Agaricomycetes</taxon>
        <taxon>Gloeophyllales</taxon>
        <taxon>Gloeophyllaceae</taxon>
        <taxon>Gloeophyllum</taxon>
    </lineage>
</organism>
<evidence type="ECO:0000259" key="2">
    <source>
        <dbReference type="PROSITE" id="PS50174"/>
    </source>
</evidence>
<evidence type="ECO:0000259" key="3">
    <source>
        <dbReference type="PROSITE" id="PS51061"/>
    </source>
</evidence>
<dbReference type="eggNOG" id="KOG0154">
    <property type="taxonomic scope" value="Eukaryota"/>
</dbReference>
<accession>S7RUJ7</accession>